<keyword evidence="4" id="KW-1185">Reference proteome</keyword>
<dbReference type="CDD" id="cd20623">
    <property type="entry name" value="CYP_unk"/>
    <property type="match status" value="1"/>
</dbReference>
<dbReference type="RefSeq" id="WP_244259845.1">
    <property type="nucleotide sequence ID" value="NZ_RKQG01000001.1"/>
</dbReference>
<dbReference type="SUPFAM" id="SSF48264">
    <property type="entry name" value="Cytochrome P450"/>
    <property type="match status" value="1"/>
</dbReference>
<dbReference type="PROSITE" id="PS00086">
    <property type="entry name" value="CYTOCHROME_P450"/>
    <property type="match status" value="1"/>
</dbReference>
<comment type="caution">
    <text evidence="3">The sequence shown here is derived from an EMBL/GenBank/DDBJ whole genome shotgun (WGS) entry which is preliminary data.</text>
</comment>
<dbReference type="InterPro" id="IPR017972">
    <property type="entry name" value="Cyt_P450_CS"/>
</dbReference>
<accession>A0A3N4S316</accession>
<dbReference type="Proteomes" id="UP000266906">
    <property type="component" value="Unassembled WGS sequence"/>
</dbReference>
<dbReference type="InterPro" id="IPR002397">
    <property type="entry name" value="Cyt_P450_B"/>
</dbReference>
<dbReference type="GO" id="GO:0004497">
    <property type="term" value="F:monooxygenase activity"/>
    <property type="evidence" value="ECO:0007669"/>
    <property type="project" value="InterPro"/>
</dbReference>
<dbReference type="PANTHER" id="PTHR46696:SF1">
    <property type="entry name" value="CYTOCHROME P450 YJIB-RELATED"/>
    <property type="match status" value="1"/>
</dbReference>
<sequence length="470" mass="50935">MTVPEHLAAAGCPYTGRPAGAPLYGSALAADPHGLYARLRAEHGPVAPIELEPGVEAWLVIGYQEMLELTRNEQQFSKDSRGWRVPREGRLRRDSHLVPMTTWRPTLQSADGAEHQRLSTAVGDTLARIDHKRLRETTEAAAMALIESWGPDGTADLVAQFTRRLPLLVFTQLLDLPEEDGPPLLELITGVVDSTADSQRSAAALAGLLASLVRRRREQPGDDLTSWLLTHPVGLTDEEVVHHLVVLLVAGNEPTINWIGNTVRLLLTDRRFRTSLTGGRATVADALDEVLWRDPPVQNFPGRWATSDTVLGGQYISAGDLLVLGLAGANDDPSAHGPDGLSGNRAHLAWGAGRHVCPAKDPARLVVETAIETLLHCLPDLQLAVPAHELTWRPSPWSRALTSLPVLYSAFTPPRSAPPERTAWTPQPQTGSAPTDSTPPEPTSTPRTAGSALSDLRRRLSSLVGWWSGR</sequence>
<proteinExistence type="inferred from homology"/>
<dbReference type="PRINTS" id="PR00359">
    <property type="entry name" value="BP450"/>
</dbReference>
<dbReference type="AlphaFoldDB" id="A0A3N4S316"/>
<name>A0A3N4S316_9ACTN</name>
<feature type="region of interest" description="Disordered" evidence="2">
    <location>
        <begin position="412"/>
        <end position="454"/>
    </location>
</feature>
<reference evidence="3 4" key="1">
    <citation type="submission" date="2018-11" db="EMBL/GenBank/DDBJ databases">
        <title>Sequencing the genomes of 1000 actinobacteria strains.</title>
        <authorList>
            <person name="Klenk H.-P."/>
        </authorList>
    </citation>
    <scope>NUCLEOTIDE SEQUENCE [LARGE SCALE GENOMIC DNA]</scope>
    <source>
        <strain evidence="3 4">DSM 44781</strain>
    </source>
</reference>
<dbReference type="InterPro" id="IPR036396">
    <property type="entry name" value="Cyt_P450_sf"/>
</dbReference>
<feature type="compositionally biased region" description="Low complexity" evidence="2">
    <location>
        <begin position="444"/>
        <end position="454"/>
    </location>
</feature>
<organism evidence="3 4">
    <name type="scientific">Kitasatospora cineracea</name>
    <dbReference type="NCBI Taxonomy" id="88074"/>
    <lineage>
        <taxon>Bacteria</taxon>
        <taxon>Bacillati</taxon>
        <taxon>Actinomycetota</taxon>
        <taxon>Actinomycetes</taxon>
        <taxon>Kitasatosporales</taxon>
        <taxon>Streptomycetaceae</taxon>
        <taxon>Kitasatospora</taxon>
    </lineage>
</organism>
<gene>
    <name evidence="3" type="ORF">EDD38_1615</name>
</gene>
<dbReference type="GO" id="GO:0005506">
    <property type="term" value="F:iron ion binding"/>
    <property type="evidence" value="ECO:0007669"/>
    <property type="project" value="InterPro"/>
</dbReference>
<evidence type="ECO:0000313" key="4">
    <source>
        <dbReference type="Proteomes" id="UP000266906"/>
    </source>
</evidence>
<dbReference type="PANTHER" id="PTHR46696">
    <property type="entry name" value="P450, PUTATIVE (EUROFUNG)-RELATED"/>
    <property type="match status" value="1"/>
</dbReference>
<evidence type="ECO:0000256" key="2">
    <source>
        <dbReference type="SAM" id="MobiDB-lite"/>
    </source>
</evidence>
<dbReference type="GO" id="GO:0016705">
    <property type="term" value="F:oxidoreductase activity, acting on paired donors, with incorporation or reduction of molecular oxygen"/>
    <property type="evidence" value="ECO:0007669"/>
    <property type="project" value="InterPro"/>
</dbReference>
<dbReference type="Gene3D" id="1.10.630.10">
    <property type="entry name" value="Cytochrome P450"/>
    <property type="match status" value="1"/>
</dbReference>
<dbReference type="GO" id="GO:0020037">
    <property type="term" value="F:heme binding"/>
    <property type="evidence" value="ECO:0007669"/>
    <property type="project" value="InterPro"/>
</dbReference>
<comment type="similarity">
    <text evidence="1">Belongs to the cytochrome P450 family.</text>
</comment>
<dbReference type="EMBL" id="RKQG01000001">
    <property type="protein sequence ID" value="RPE33330.1"/>
    <property type="molecule type" value="Genomic_DNA"/>
</dbReference>
<protein>
    <submittedName>
        <fullName evidence="3">Cytochrome P450</fullName>
    </submittedName>
</protein>
<evidence type="ECO:0000313" key="3">
    <source>
        <dbReference type="EMBL" id="RPE33330.1"/>
    </source>
</evidence>
<evidence type="ECO:0000256" key="1">
    <source>
        <dbReference type="ARBA" id="ARBA00010617"/>
    </source>
</evidence>